<dbReference type="PANTHER" id="PTHR43643">
    <property type="entry name" value="HISTIDINOL-PHOSPHATE AMINOTRANSFERASE 2"/>
    <property type="match status" value="1"/>
</dbReference>
<name>A0A381Q2V3_9ZZZZ</name>
<dbReference type="EMBL" id="UINC01001184">
    <property type="protein sequence ID" value="SUZ73642.1"/>
    <property type="molecule type" value="Genomic_DNA"/>
</dbReference>
<dbReference type="PANTHER" id="PTHR43643:SF3">
    <property type="entry name" value="HISTIDINOL-PHOSPHATE AMINOTRANSFERASE"/>
    <property type="match status" value="1"/>
</dbReference>
<dbReference type="Pfam" id="PF00155">
    <property type="entry name" value="Aminotran_1_2"/>
    <property type="match status" value="1"/>
</dbReference>
<evidence type="ECO:0000313" key="5">
    <source>
        <dbReference type="EMBL" id="SUZ73642.1"/>
    </source>
</evidence>
<accession>A0A381Q2V3</accession>
<organism evidence="5">
    <name type="scientific">marine metagenome</name>
    <dbReference type="NCBI Taxonomy" id="408172"/>
    <lineage>
        <taxon>unclassified sequences</taxon>
        <taxon>metagenomes</taxon>
        <taxon>ecological metagenomes</taxon>
    </lineage>
</organism>
<keyword evidence="3" id="KW-0663">Pyridoxal phosphate</keyword>
<dbReference type="SUPFAM" id="SSF53383">
    <property type="entry name" value="PLP-dependent transferases"/>
    <property type="match status" value="1"/>
</dbReference>
<sequence length="322" mass="36367">MQSRREWLRSSLGIGGLLLVPSTLTAEEIIKFNPRPLKKKTKLSSNENPYGPSQKVLKAITESFENACRYPYEYMFELQKKLAIKHGVEPESIIITGGSTEALKLSGLAVANQEGEVLAGQPTFLALADYAKSWGATVKWIPVDSNMGYDLKSIEQNISNKTKMIFLCNPNNPTGTLLDKNDLVEFCQKVSKKTVIFSDEAYYDYIEDTEYPSMDYLVRKNQDVIVSKTFSKVYGLAGLRIGYLVIRPELADRLFGKYTPYGREKIVAQTNVLAVAAATEALKDEEFYNFSLKKAKEVQSKIYKLLDYLNLKYVKSSTNFIF</sequence>
<dbReference type="InterPro" id="IPR015424">
    <property type="entry name" value="PyrdxlP-dep_Trfase"/>
</dbReference>
<dbReference type="AlphaFoldDB" id="A0A381Q2V3"/>
<dbReference type="InterPro" id="IPR015422">
    <property type="entry name" value="PyrdxlP-dep_Trfase_small"/>
</dbReference>
<feature type="non-terminal residue" evidence="5">
    <location>
        <position position="322"/>
    </location>
</feature>
<feature type="domain" description="Aminotransferase class I/classII large" evidence="4">
    <location>
        <begin position="39"/>
        <end position="321"/>
    </location>
</feature>
<keyword evidence="1" id="KW-0032">Aminotransferase</keyword>
<dbReference type="Gene3D" id="3.40.640.10">
    <property type="entry name" value="Type I PLP-dependent aspartate aminotransferase-like (Major domain)"/>
    <property type="match status" value="1"/>
</dbReference>
<gene>
    <name evidence="5" type="ORF">METZ01_LOCUS26496</name>
</gene>
<dbReference type="Gene3D" id="3.90.1150.10">
    <property type="entry name" value="Aspartate Aminotransferase, domain 1"/>
    <property type="match status" value="1"/>
</dbReference>
<reference evidence="5" key="1">
    <citation type="submission" date="2018-05" db="EMBL/GenBank/DDBJ databases">
        <authorList>
            <person name="Lanie J.A."/>
            <person name="Ng W.-L."/>
            <person name="Kazmierczak K.M."/>
            <person name="Andrzejewski T.M."/>
            <person name="Davidsen T.M."/>
            <person name="Wayne K.J."/>
            <person name="Tettelin H."/>
            <person name="Glass J.I."/>
            <person name="Rusch D."/>
            <person name="Podicherti R."/>
            <person name="Tsui H.-C.T."/>
            <person name="Winkler M.E."/>
        </authorList>
    </citation>
    <scope>NUCLEOTIDE SEQUENCE</scope>
</reference>
<keyword evidence="2" id="KW-0808">Transferase</keyword>
<protein>
    <recommendedName>
        <fullName evidence="4">Aminotransferase class I/classII large domain-containing protein</fullName>
    </recommendedName>
</protein>
<dbReference type="GO" id="GO:0008483">
    <property type="term" value="F:transaminase activity"/>
    <property type="evidence" value="ECO:0007669"/>
    <property type="project" value="UniProtKB-KW"/>
</dbReference>
<proteinExistence type="predicted"/>
<evidence type="ECO:0000259" key="4">
    <source>
        <dbReference type="Pfam" id="PF00155"/>
    </source>
</evidence>
<evidence type="ECO:0000256" key="3">
    <source>
        <dbReference type="ARBA" id="ARBA00022898"/>
    </source>
</evidence>
<evidence type="ECO:0000256" key="2">
    <source>
        <dbReference type="ARBA" id="ARBA00022679"/>
    </source>
</evidence>
<dbReference type="InterPro" id="IPR015421">
    <property type="entry name" value="PyrdxlP-dep_Trfase_major"/>
</dbReference>
<dbReference type="CDD" id="cd00609">
    <property type="entry name" value="AAT_like"/>
    <property type="match status" value="1"/>
</dbReference>
<dbReference type="InterPro" id="IPR004839">
    <property type="entry name" value="Aminotransferase_I/II_large"/>
</dbReference>
<evidence type="ECO:0000256" key="1">
    <source>
        <dbReference type="ARBA" id="ARBA00022576"/>
    </source>
</evidence>
<dbReference type="InterPro" id="IPR050106">
    <property type="entry name" value="HistidinolP_aminotransfase"/>
</dbReference>
<dbReference type="GO" id="GO:0030170">
    <property type="term" value="F:pyridoxal phosphate binding"/>
    <property type="evidence" value="ECO:0007669"/>
    <property type="project" value="InterPro"/>
</dbReference>